<evidence type="ECO:0008006" key="5">
    <source>
        <dbReference type="Google" id="ProtNLM"/>
    </source>
</evidence>
<proteinExistence type="evidence at protein level"/>
<keyword evidence="3" id="KW-1185">Reference proteome</keyword>
<dbReference type="EMBL" id="LAYC01000003">
    <property type="protein sequence ID" value="KYK54881.1"/>
    <property type="molecule type" value="Genomic_DNA"/>
</dbReference>
<dbReference type="AlphaFoldDB" id="A0A151GCU7"/>
<feature type="chain" id="PRO_5007580372" description="Cell wall protein" evidence="1">
    <location>
        <begin position="18"/>
        <end position="190"/>
    </location>
</feature>
<dbReference type="SMR" id="A0A151GCU7"/>
<dbReference type="PDB" id="6ZPP">
    <property type="method" value="X-ray"/>
    <property type="resolution" value="1.50 A"/>
    <property type="chains" value="A=2-190"/>
</dbReference>
<feature type="disulfide bond" evidence="4">
    <location>
        <begin position="126"/>
        <end position="182"/>
    </location>
</feature>
<reference evidence="2 3" key="1">
    <citation type="journal article" date="2016" name="Sci. Rep.">
        <title>Insights into Adaptations to a Near-Obligate Nematode Endoparasitic Lifestyle from the Finished Genome of Drechmeria coniospora.</title>
        <authorList>
            <person name="Zhang L."/>
            <person name="Zhou Z."/>
            <person name="Guo Q."/>
            <person name="Fokkens L."/>
            <person name="Miskei M."/>
            <person name="Pocsi I."/>
            <person name="Zhang W."/>
            <person name="Chen M."/>
            <person name="Wang L."/>
            <person name="Sun Y."/>
            <person name="Donzelli B.G."/>
            <person name="Gibson D.M."/>
            <person name="Nelson D.R."/>
            <person name="Luo J.G."/>
            <person name="Rep M."/>
            <person name="Liu H."/>
            <person name="Yang S."/>
            <person name="Wang J."/>
            <person name="Krasnoff S.B."/>
            <person name="Xu Y."/>
            <person name="Molnar I."/>
            <person name="Lin M."/>
        </authorList>
    </citation>
    <scope>NUCLEOTIDE SEQUENCE [LARGE SCALE GENOMIC DNA]</scope>
    <source>
        <strain evidence="2 3">ARSEF 6962</strain>
    </source>
</reference>
<feature type="signal peptide" evidence="1">
    <location>
        <begin position="1"/>
        <end position="17"/>
    </location>
</feature>
<organism evidence="2 3">
    <name type="scientific">Drechmeria coniospora</name>
    <name type="common">Nematophagous fungus</name>
    <name type="synonym">Meria coniospora</name>
    <dbReference type="NCBI Taxonomy" id="98403"/>
    <lineage>
        <taxon>Eukaryota</taxon>
        <taxon>Fungi</taxon>
        <taxon>Dikarya</taxon>
        <taxon>Ascomycota</taxon>
        <taxon>Pezizomycotina</taxon>
        <taxon>Sordariomycetes</taxon>
        <taxon>Hypocreomycetidae</taxon>
        <taxon>Hypocreales</taxon>
        <taxon>Ophiocordycipitaceae</taxon>
        <taxon>Drechmeria</taxon>
    </lineage>
</organism>
<dbReference type="InParanoid" id="A0A151GCU7"/>
<sequence>MRLSNAFVLATTASAAAVSSPALPADDILLAINQSLRLVDSRAAMLVSQVRHGAINNVGTLADSYHELIFSLRGAVRAVDDVWRPLPKDAPMRIVESLRPFQKIPASLRSALKERLDAIAERPGGCQAVDDNNRQLGLDFDRLYWEIASSSSFSAIHETVSSQQKQFETAMRELTDEFSSRCLRRAQASA</sequence>
<dbReference type="GeneID" id="63719485"/>
<reference evidence="4" key="2">
    <citation type="submission" date="2020-07" db="PDB data bank">
        <title>Crystal structure of a virulence factor from Drechmaria coniospora, a C. elegans pathogen.</title>
        <authorList>
            <person name="Leone P."/>
            <person name="Zimberger C."/>
            <person name="Roussel A."/>
            <person name="Ewbank J."/>
        </authorList>
    </citation>
    <scope>X-RAY CRYSTALLOGRAPHY (1.50 ANGSTROMS) OF 2-190</scope>
    <scope>DISULFIDE BONDS</scope>
</reference>
<evidence type="ECO:0000256" key="1">
    <source>
        <dbReference type="SAM" id="SignalP"/>
    </source>
</evidence>
<protein>
    <recommendedName>
        <fullName evidence="5">Cell wall protein</fullName>
    </recommendedName>
</protein>
<accession>A0A151GCU7</accession>
<evidence type="ECO:0007829" key="4">
    <source>
        <dbReference type="PDB" id="6ZPP"/>
    </source>
</evidence>
<keyword evidence="4" id="KW-0002">3D-structure</keyword>
<comment type="caution">
    <text evidence="2">The sequence shown here is derived from an EMBL/GenBank/DDBJ whole genome shotgun (WGS) entry which is preliminary data.</text>
</comment>
<name>A0A151GCU7_DRECN</name>
<gene>
    <name evidence="2" type="ORF">DCS_06842</name>
</gene>
<evidence type="ECO:0000313" key="2">
    <source>
        <dbReference type="EMBL" id="KYK54881.1"/>
    </source>
</evidence>
<dbReference type="RefSeq" id="XP_040654233.1">
    <property type="nucleotide sequence ID" value="XM_040804129.1"/>
</dbReference>
<evidence type="ECO:0000313" key="3">
    <source>
        <dbReference type="Proteomes" id="UP000076580"/>
    </source>
</evidence>
<keyword evidence="1" id="KW-0732">Signal</keyword>
<dbReference type="Proteomes" id="UP000076580">
    <property type="component" value="Chromosome 03"/>
</dbReference>